<sequence length="142" mass="16704">MKFKFMGMIAFLSLTLPVQALDSSVNLFENNDWRGTYCSSYGDGLFQGTYNYRFKGNGKLESYIEYYTDLSCKTRTGYNDIQTQGSYKLKNTSFQNDWVIYDLEVKLNHLNYLLFFKIKVKQNNMILCWDSSRCSNYVKILN</sequence>
<evidence type="ECO:0000313" key="3">
    <source>
        <dbReference type="Proteomes" id="UP000437748"/>
    </source>
</evidence>
<keyword evidence="1" id="KW-0732">Signal</keyword>
<accession>A0A6N6VQ24</accession>
<name>A0A6N6VQ24_9BACT</name>
<dbReference type="RefSeq" id="WP_153420729.1">
    <property type="nucleotide sequence ID" value="NZ_WFLM01000004.1"/>
</dbReference>
<feature type="chain" id="PRO_5026829569" evidence="1">
    <location>
        <begin position="21"/>
        <end position="142"/>
    </location>
</feature>
<organism evidence="2 3">
    <name type="scientific">Silvanigrella paludirubra</name>
    <dbReference type="NCBI Taxonomy" id="2499159"/>
    <lineage>
        <taxon>Bacteria</taxon>
        <taxon>Pseudomonadati</taxon>
        <taxon>Bdellovibrionota</taxon>
        <taxon>Oligoflexia</taxon>
        <taxon>Silvanigrellales</taxon>
        <taxon>Silvanigrellaceae</taxon>
        <taxon>Silvanigrella</taxon>
    </lineage>
</organism>
<dbReference type="AlphaFoldDB" id="A0A6N6VQ24"/>
<keyword evidence="3" id="KW-1185">Reference proteome</keyword>
<protein>
    <submittedName>
        <fullName evidence="2">Uncharacterized protein</fullName>
    </submittedName>
</protein>
<reference evidence="2 3" key="1">
    <citation type="submission" date="2019-10" db="EMBL/GenBank/DDBJ databases">
        <title>New species of Slilvanegrellaceae.</title>
        <authorList>
            <person name="Pitt A."/>
            <person name="Hahn M.W."/>
        </authorList>
    </citation>
    <scope>NUCLEOTIDE SEQUENCE [LARGE SCALE GENOMIC DNA]</scope>
    <source>
        <strain evidence="2 3">SP-Ram-0.45-NSY-1</strain>
    </source>
</reference>
<gene>
    <name evidence="2" type="ORF">GCL60_10795</name>
</gene>
<dbReference type="Proteomes" id="UP000437748">
    <property type="component" value="Unassembled WGS sequence"/>
</dbReference>
<dbReference type="OrthoDB" id="9853877at2"/>
<evidence type="ECO:0000256" key="1">
    <source>
        <dbReference type="SAM" id="SignalP"/>
    </source>
</evidence>
<evidence type="ECO:0000313" key="2">
    <source>
        <dbReference type="EMBL" id="KAB8037654.1"/>
    </source>
</evidence>
<feature type="signal peptide" evidence="1">
    <location>
        <begin position="1"/>
        <end position="20"/>
    </location>
</feature>
<proteinExistence type="predicted"/>
<comment type="caution">
    <text evidence="2">The sequence shown here is derived from an EMBL/GenBank/DDBJ whole genome shotgun (WGS) entry which is preliminary data.</text>
</comment>
<dbReference type="EMBL" id="WFLM01000004">
    <property type="protein sequence ID" value="KAB8037654.1"/>
    <property type="molecule type" value="Genomic_DNA"/>
</dbReference>